<dbReference type="EMBL" id="MK064563">
    <property type="protein sequence ID" value="AZI75824.1"/>
    <property type="molecule type" value="Genomic_DNA"/>
</dbReference>
<dbReference type="Gene3D" id="3.90.550.10">
    <property type="entry name" value="Spore Coat Polysaccharide Biosynthesis Protein SpsA, Chain A"/>
    <property type="match status" value="1"/>
</dbReference>
<protein>
    <submittedName>
        <fullName evidence="1">Putative glycosyltransferase</fullName>
    </submittedName>
</protein>
<dbReference type="GO" id="GO:0016740">
    <property type="term" value="F:transferase activity"/>
    <property type="evidence" value="ECO:0007669"/>
    <property type="project" value="UniProtKB-KW"/>
</dbReference>
<accession>A0A3Q8Q3T2</accession>
<reference evidence="1 2" key="1">
    <citation type="journal article" date="2018" name="Environ. Microbiol.">
        <title>New archaeal viruses discovered by metagenomic analysis of viral communities in enrichment cultures.</title>
        <authorList>
            <person name="Liu Y."/>
            <person name="Brandt D."/>
            <person name="Ishino S."/>
            <person name="Ishino Y."/>
            <person name="Koonin E.V."/>
            <person name="Kalinowski J."/>
            <person name="Krupovic M."/>
            <person name="Prangishvili D."/>
        </authorList>
    </citation>
    <scope>NUCLEOTIDE SEQUENCE [LARGE SCALE GENOMIC DNA]</scope>
</reference>
<sequence>MLLCVPLGWITYSEPLVAKIKWAESAGYRIEFHISNRVDLNRSMCINLAKRLKEDLIMMDADVTIENTPNELEEILENDKDADAVIGIAVSKIGILVHPPPPPDVEKFEIDYGSLSFIYLPYKTLEKLKPISTYGMFGEMYMTYTPEYSEDVEFIKRLKKEGLKVIADKRIKVLHWKMLPLSYQEIHFEVHANS</sequence>
<evidence type="ECO:0000313" key="1">
    <source>
        <dbReference type="EMBL" id="AZI75824.1"/>
    </source>
</evidence>
<name>A0A3Q8Q3T2_9VIRU</name>
<evidence type="ECO:0000313" key="2">
    <source>
        <dbReference type="Proteomes" id="UP000277749"/>
    </source>
</evidence>
<dbReference type="Proteomes" id="UP000277749">
    <property type="component" value="Segment"/>
</dbReference>
<gene>
    <name evidence="1" type="ORF">SBFV2_gp57</name>
</gene>
<keyword evidence="2" id="KW-1185">Reference proteome</keyword>
<proteinExistence type="predicted"/>
<keyword evidence="1" id="KW-0808">Transferase</keyword>
<dbReference type="SUPFAM" id="SSF53448">
    <property type="entry name" value="Nucleotide-diphospho-sugar transferases"/>
    <property type="match status" value="1"/>
</dbReference>
<organism evidence="1 2">
    <name type="scientific">Sulfolobales Beppu filamentous virus 2</name>
    <dbReference type="NCBI Taxonomy" id="2493123"/>
    <lineage>
        <taxon>Viruses</taxon>
        <taxon>Adnaviria</taxon>
        <taxon>Zilligvirae</taxon>
        <taxon>Taleaviricota</taxon>
        <taxon>Tokiviricetes</taxon>
        <taxon>Ligamenvirales</taxon>
        <taxon>Lipothrixviridae</taxon>
        <taxon>Alphalipothrixvirus</taxon>
        <taxon>Alphalipothrixvirus umijigokuense</taxon>
    </lineage>
</organism>
<dbReference type="InterPro" id="IPR029044">
    <property type="entry name" value="Nucleotide-diphossugar_trans"/>
</dbReference>